<dbReference type="RefSeq" id="WP_095718787.1">
    <property type="nucleotide sequence ID" value="NZ_NTGA01000022.1"/>
</dbReference>
<dbReference type="InterPro" id="IPR023375">
    <property type="entry name" value="ADC_dom_sf"/>
</dbReference>
<accession>A0A2A2WNH6</accession>
<dbReference type="EMBL" id="NTGA01000022">
    <property type="protein sequence ID" value="PAY22593.1"/>
    <property type="molecule type" value="Genomic_DNA"/>
</dbReference>
<keyword evidence="2" id="KW-1185">Reference proteome</keyword>
<proteinExistence type="predicted"/>
<dbReference type="AlphaFoldDB" id="A0A2A2WNH6"/>
<dbReference type="Pfam" id="PF06314">
    <property type="entry name" value="ADC"/>
    <property type="match status" value="1"/>
</dbReference>
<comment type="caution">
    <text evidence="1">The sequence shown here is derived from an EMBL/GenBank/DDBJ whole genome shotgun (WGS) entry which is preliminary data.</text>
</comment>
<dbReference type="GO" id="GO:0016829">
    <property type="term" value="F:lyase activity"/>
    <property type="evidence" value="ECO:0007669"/>
    <property type="project" value="InterPro"/>
</dbReference>
<evidence type="ECO:0008006" key="3">
    <source>
        <dbReference type="Google" id="ProtNLM"/>
    </source>
</evidence>
<dbReference type="Proteomes" id="UP000218810">
    <property type="component" value="Unassembled WGS sequence"/>
</dbReference>
<sequence length="258" mass="26697">MSSPTTRVVAGRQITFPVPVVSASISGAAFLSRTTVARRLIAAGPQSAVLDSAGAEPVSLPGGRTPVTMIHVRYHDVPGNVLGGYHEVGLAFQVKVPGVGVRQHIHELPVDQDFTLAAGNELWGFPKWKGDMVGTAGGALDDARLGAVGSSGTGGIDLRLDTRMGVPVPGRHSLGMNCIQVLDGKPVLVSAGAKVAGGRFRPLGGARVSITAGAEDGDPHIARLAGAIRELGLDRARAIGAFSFERFEAEFQAPRTLS</sequence>
<name>A0A2A2WNH6_9ACTN</name>
<evidence type="ECO:0000313" key="2">
    <source>
        <dbReference type="Proteomes" id="UP000218810"/>
    </source>
</evidence>
<protein>
    <recommendedName>
        <fullName evidence="3">Acetoacetate decarboxylase</fullName>
    </recommendedName>
</protein>
<dbReference type="SUPFAM" id="SSF160104">
    <property type="entry name" value="Acetoacetate decarboxylase-like"/>
    <property type="match status" value="1"/>
</dbReference>
<dbReference type="OrthoDB" id="1633687at2"/>
<dbReference type="InterPro" id="IPR010451">
    <property type="entry name" value="Acetoacetate_decarboxylase"/>
</dbReference>
<organism evidence="1 2">
    <name type="scientific">Dietzia natronolimnaea</name>
    <dbReference type="NCBI Taxonomy" id="161920"/>
    <lineage>
        <taxon>Bacteria</taxon>
        <taxon>Bacillati</taxon>
        <taxon>Actinomycetota</taxon>
        <taxon>Actinomycetes</taxon>
        <taxon>Mycobacteriales</taxon>
        <taxon>Dietziaceae</taxon>
        <taxon>Dietzia</taxon>
    </lineage>
</organism>
<dbReference type="Gene3D" id="2.40.400.10">
    <property type="entry name" value="Acetoacetate decarboxylase-like"/>
    <property type="match status" value="1"/>
</dbReference>
<gene>
    <name evidence="1" type="ORF">CEY15_12855</name>
</gene>
<evidence type="ECO:0000313" key="1">
    <source>
        <dbReference type="EMBL" id="PAY22593.1"/>
    </source>
</evidence>
<reference evidence="2" key="1">
    <citation type="submission" date="2017-09" db="EMBL/GenBank/DDBJ databases">
        <authorList>
            <person name="Zhang Y."/>
            <person name="Huang X."/>
            <person name="Liu J."/>
            <person name="Lu L."/>
            <person name="Peng K."/>
        </authorList>
    </citation>
    <scope>NUCLEOTIDE SEQUENCE [LARGE SCALE GENOMIC DNA]</scope>
    <source>
        <strain evidence="2">S-XJ-1</strain>
    </source>
</reference>